<comment type="similarity">
    <text evidence="1">Belongs to the type-I restriction system S methylase family.</text>
</comment>
<dbReference type="InterPro" id="IPR044946">
    <property type="entry name" value="Restrct_endonuc_typeI_TRD_sf"/>
</dbReference>
<evidence type="ECO:0000256" key="2">
    <source>
        <dbReference type="ARBA" id="ARBA00022747"/>
    </source>
</evidence>
<dbReference type="PANTHER" id="PTHR43140">
    <property type="entry name" value="TYPE-1 RESTRICTION ENZYME ECOKI SPECIFICITY PROTEIN"/>
    <property type="match status" value="1"/>
</dbReference>
<proteinExistence type="inferred from homology"/>
<comment type="subunit">
    <text evidence="4">The methyltransferase is composed of M and S polypeptides.</text>
</comment>
<feature type="domain" description="Type I restriction modification DNA specificity" evidence="5">
    <location>
        <begin position="190"/>
        <end position="364"/>
    </location>
</feature>
<dbReference type="InterPro" id="IPR051212">
    <property type="entry name" value="Type-I_RE_S_subunit"/>
</dbReference>
<dbReference type="GO" id="GO:0009307">
    <property type="term" value="P:DNA restriction-modification system"/>
    <property type="evidence" value="ECO:0007669"/>
    <property type="project" value="UniProtKB-KW"/>
</dbReference>
<reference evidence="6 7" key="1">
    <citation type="submission" date="2020-08" db="EMBL/GenBank/DDBJ databases">
        <title>Genomic Encyclopedia of Type Strains, Phase IV (KMG-IV): sequencing the most valuable type-strain genomes for metagenomic binning, comparative biology and taxonomic classification.</title>
        <authorList>
            <person name="Goeker M."/>
        </authorList>
    </citation>
    <scope>NUCLEOTIDE SEQUENCE [LARGE SCALE GENOMIC DNA]</scope>
    <source>
        <strain evidence="6 7">DSM 24661</strain>
    </source>
</reference>
<dbReference type="Proteomes" id="UP000559117">
    <property type="component" value="Unassembled WGS sequence"/>
</dbReference>
<keyword evidence="7" id="KW-1185">Reference proteome</keyword>
<evidence type="ECO:0000313" key="6">
    <source>
        <dbReference type="EMBL" id="MBB5335818.1"/>
    </source>
</evidence>
<keyword evidence="3" id="KW-0238">DNA-binding</keyword>
<protein>
    <submittedName>
        <fullName evidence="6">Type I restriction enzyme S subunit</fullName>
        <ecNumber evidence="6">3.1.21.3</ecNumber>
    </submittedName>
</protein>
<dbReference type="PANTHER" id="PTHR43140:SF1">
    <property type="entry name" value="TYPE I RESTRICTION ENZYME ECOKI SPECIFICITY SUBUNIT"/>
    <property type="match status" value="1"/>
</dbReference>
<evidence type="ECO:0000259" key="5">
    <source>
        <dbReference type="Pfam" id="PF01420"/>
    </source>
</evidence>
<evidence type="ECO:0000313" key="7">
    <source>
        <dbReference type="Proteomes" id="UP000559117"/>
    </source>
</evidence>
<dbReference type="Gene3D" id="3.90.220.20">
    <property type="entry name" value="DNA methylase specificity domains"/>
    <property type="match status" value="2"/>
</dbReference>
<keyword evidence="2" id="KW-0680">Restriction system</keyword>
<evidence type="ECO:0000256" key="3">
    <source>
        <dbReference type="ARBA" id="ARBA00023125"/>
    </source>
</evidence>
<sequence length="387" mass="43748">MSKLEQLVEKLCPTGVEWKKLKKCTEMKRGTSATKRTLVEGKIPVISGGKEPAFYCDSFNREGETITIAGSGASAGYVQYWNKPIYVNDAFSIKGNEKISSRYIYHYLLNIQEEIYSTKKGGGVPHVHISSIENFEIPIPPVQVQDEIVRILDSFTELTAELTAELTYRKKQYEYYRDSLLKFGNEVPRVSLGDIATIIRGGNFQKKDFAENGIPCIHYGQIYTKYGLSTTETINFINNDAAKKSKFASQNDIVMAVTSENVEDVCKCVVWLGKEDVAISGHTAIIKHNQNAKFLAFYFRSAMFFKDKIKLAHGTKVIEVTPGKLANIKIPIPSIGEQERIADILDRFDTICNDISQGLPAEIDERQKQYEYYRDKLLTFPKAKLEV</sequence>
<organism evidence="6 7">
    <name type="scientific">Pectinatus brassicae</name>
    <dbReference type="NCBI Taxonomy" id="862415"/>
    <lineage>
        <taxon>Bacteria</taxon>
        <taxon>Bacillati</taxon>
        <taxon>Bacillota</taxon>
        <taxon>Negativicutes</taxon>
        <taxon>Selenomonadales</taxon>
        <taxon>Selenomonadaceae</taxon>
        <taxon>Pectinatus</taxon>
    </lineage>
</organism>
<dbReference type="Pfam" id="PF01420">
    <property type="entry name" value="Methylase_S"/>
    <property type="match status" value="2"/>
</dbReference>
<keyword evidence="6" id="KW-0378">Hydrolase</keyword>
<accession>A0A840UMA6</accession>
<name>A0A840UMA6_9FIRM</name>
<gene>
    <name evidence="6" type="ORF">HNR32_000952</name>
</gene>
<evidence type="ECO:0000256" key="4">
    <source>
        <dbReference type="ARBA" id="ARBA00038652"/>
    </source>
</evidence>
<dbReference type="EC" id="3.1.21.3" evidence="6"/>
<feature type="domain" description="Type I restriction modification DNA specificity" evidence="5">
    <location>
        <begin position="16"/>
        <end position="166"/>
    </location>
</feature>
<dbReference type="EMBL" id="JACHFH010000008">
    <property type="protein sequence ID" value="MBB5335818.1"/>
    <property type="molecule type" value="Genomic_DNA"/>
</dbReference>
<dbReference type="CDD" id="cd17268">
    <property type="entry name" value="RMtype1_S_Ara36733I_TRD1-CR1_like"/>
    <property type="match status" value="1"/>
</dbReference>
<dbReference type="CDD" id="cd17291">
    <property type="entry name" value="RMtype1_S_MgeORF438P-TRD-CR_like"/>
    <property type="match status" value="1"/>
</dbReference>
<dbReference type="RefSeq" id="WP_183860148.1">
    <property type="nucleotide sequence ID" value="NZ_JACHFH010000008.1"/>
</dbReference>
<dbReference type="SUPFAM" id="SSF116734">
    <property type="entry name" value="DNA methylase specificity domain"/>
    <property type="match status" value="2"/>
</dbReference>
<comment type="caution">
    <text evidence="6">The sequence shown here is derived from an EMBL/GenBank/DDBJ whole genome shotgun (WGS) entry which is preliminary data.</text>
</comment>
<dbReference type="GO" id="GO:0009035">
    <property type="term" value="F:type I site-specific deoxyribonuclease activity"/>
    <property type="evidence" value="ECO:0007669"/>
    <property type="project" value="UniProtKB-EC"/>
</dbReference>
<evidence type="ECO:0000256" key="1">
    <source>
        <dbReference type="ARBA" id="ARBA00010923"/>
    </source>
</evidence>
<dbReference type="GO" id="GO:0003677">
    <property type="term" value="F:DNA binding"/>
    <property type="evidence" value="ECO:0007669"/>
    <property type="project" value="UniProtKB-KW"/>
</dbReference>
<dbReference type="InterPro" id="IPR000055">
    <property type="entry name" value="Restrct_endonuc_typeI_TRD"/>
</dbReference>
<dbReference type="AlphaFoldDB" id="A0A840UMA6"/>